<evidence type="ECO:0000256" key="2">
    <source>
        <dbReference type="ARBA" id="ARBA00007316"/>
    </source>
</evidence>
<keyword evidence="16" id="KW-0175">Coiled coil</keyword>
<comment type="subcellular location">
    <subcellularLocation>
        <location evidence="1">Cell inner membrane</location>
        <topology evidence="1">Multi-pass membrane protein</topology>
    </subcellularLocation>
</comment>
<dbReference type="InterPro" id="IPR050445">
    <property type="entry name" value="Bact_polysacc_biosynth/exp"/>
</dbReference>
<reference evidence="21 22" key="1">
    <citation type="submission" date="2019-06" db="EMBL/GenBank/DDBJ databases">
        <title>Genome sequence of Rhodobacteraceae bacterium D4M1.</title>
        <authorList>
            <person name="Cao J."/>
        </authorList>
    </citation>
    <scope>NUCLEOTIDE SEQUENCE [LARGE SCALE GENOMIC DNA]</scope>
    <source>
        <strain evidence="21 22">D4M1</strain>
        <plasmid evidence="22">pd4m1d</plasmid>
    </source>
</reference>
<evidence type="ECO:0000259" key="19">
    <source>
        <dbReference type="Pfam" id="PF13614"/>
    </source>
</evidence>
<evidence type="ECO:0000256" key="15">
    <source>
        <dbReference type="ARBA" id="ARBA00051245"/>
    </source>
</evidence>
<dbReference type="GO" id="GO:0005886">
    <property type="term" value="C:plasma membrane"/>
    <property type="evidence" value="ECO:0007669"/>
    <property type="project" value="UniProtKB-SubCell"/>
</dbReference>
<dbReference type="InterPro" id="IPR025669">
    <property type="entry name" value="AAA_dom"/>
</dbReference>
<evidence type="ECO:0000259" key="20">
    <source>
        <dbReference type="Pfam" id="PF13807"/>
    </source>
</evidence>
<evidence type="ECO:0000256" key="9">
    <source>
        <dbReference type="ARBA" id="ARBA00022741"/>
    </source>
</evidence>
<feature type="coiled-coil region" evidence="16">
    <location>
        <begin position="245"/>
        <end position="301"/>
    </location>
</feature>
<feature type="domain" description="AAA" evidence="19">
    <location>
        <begin position="571"/>
        <end position="705"/>
    </location>
</feature>
<dbReference type="SUPFAM" id="SSF52540">
    <property type="entry name" value="P-loop containing nucleoside triphosphate hydrolases"/>
    <property type="match status" value="1"/>
</dbReference>
<evidence type="ECO:0000256" key="12">
    <source>
        <dbReference type="ARBA" id="ARBA00022989"/>
    </source>
</evidence>
<feature type="domain" description="Polysaccharide chain length determinant N-terminal" evidence="18">
    <location>
        <begin position="28"/>
        <end position="119"/>
    </location>
</feature>
<feature type="domain" description="Tyrosine-protein kinase G-rich" evidence="20">
    <location>
        <begin position="412"/>
        <end position="488"/>
    </location>
</feature>
<evidence type="ECO:0000256" key="7">
    <source>
        <dbReference type="ARBA" id="ARBA00022679"/>
    </source>
</evidence>
<accession>A0A5B8G5H9</accession>
<keyword evidence="6" id="KW-0997">Cell inner membrane</keyword>
<keyword evidence="14" id="KW-0829">Tyrosine-protein kinase</keyword>
<evidence type="ECO:0000256" key="4">
    <source>
        <dbReference type="ARBA" id="ARBA00011903"/>
    </source>
</evidence>
<dbReference type="KEGG" id="ppru:FDP22_22925"/>
<dbReference type="InterPro" id="IPR003856">
    <property type="entry name" value="LPS_length_determ_N"/>
</dbReference>
<gene>
    <name evidence="21" type="ORF">FDP22_22925</name>
</gene>
<evidence type="ECO:0000256" key="8">
    <source>
        <dbReference type="ARBA" id="ARBA00022692"/>
    </source>
</evidence>
<dbReference type="Pfam" id="PF13614">
    <property type="entry name" value="AAA_31"/>
    <property type="match status" value="1"/>
</dbReference>
<evidence type="ECO:0000313" key="22">
    <source>
        <dbReference type="Proteomes" id="UP000305888"/>
    </source>
</evidence>
<geneLocation type="plasmid" evidence="22">
    <name>pd4m1d</name>
</geneLocation>
<evidence type="ECO:0000256" key="3">
    <source>
        <dbReference type="ARBA" id="ARBA00008883"/>
    </source>
</evidence>
<evidence type="ECO:0000259" key="18">
    <source>
        <dbReference type="Pfam" id="PF02706"/>
    </source>
</evidence>
<dbReference type="Pfam" id="PF02706">
    <property type="entry name" value="Wzz"/>
    <property type="match status" value="1"/>
</dbReference>
<dbReference type="EMBL" id="CP040822">
    <property type="protein sequence ID" value="QDL94729.1"/>
    <property type="molecule type" value="Genomic_DNA"/>
</dbReference>
<evidence type="ECO:0000256" key="1">
    <source>
        <dbReference type="ARBA" id="ARBA00004429"/>
    </source>
</evidence>
<dbReference type="GO" id="GO:0004713">
    <property type="term" value="F:protein tyrosine kinase activity"/>
    <property type="evidence" value="ECO:0007669"/>
    <property type="project" value="TreeGrafter"/>
</dbReference>
<comment type="similarity">
    <text evidence="3">Belongs to the etk/wzc family.</text>
</comment>
<dbReference type="RefSeq" id="WP_138578702.1">
    <property type="nucleotide sequence ID" value="NZ_CP040822.1"/>
</dbReference>
<evidence type="ECO:0000256" key="11">
    <source>
        <dbReference type="ARBA" id="ARBA00022840"/>
    </source>
</evidence>
<dbReference type="OrthoDB" id="230260at2"/>
<dbReference type="InterPro" id="IPR027417">
    <property type="entry name" value="P-loop_NTPase"/>
</dbReference>
<proteinExistence type="inferred from homology"/>
<dbReference type="Pfam" id="PF13807">
    <property type="entry name" value="GNVR"/>
    <property type="match status" value="1"/>
</dbReference>
<evidence type="ECO:0000256" key="16">
    <source>
        <dbReference type="SAM" id="Coils"/>
    </source>
</evidence>
<keyword evidence="9" id="KW-0547">Nucleotide-binding</keyword>
<name>A0A5B8G5H9_9RHOB</name>
<evidence type="ECO:0000313" key="21">
    <source>
        <dbReference type="EMBL" id="QDL94729.1"/>
    </source>
</evidence>
<dbReference type="CDD" id="cd05387">
    <property type="entry name" value="BY-kinase"/>
    <property type="match status" value="1"/>
</dbReference>
<feature type="transmembrane region" description="Helical" evidence="17">
    <location>
        <begin position="469"/>
        <end position="489"/>
    </location>
</feature>
<evidence type="ECO:0000256" key="5">
    <source>
        <dbReference type="ARBA" id="ARBA00022475"/>
    </source>
</evidence>
<dbReference type="Gene3D" id="3.40.50.300">
    <property type="entry name" value="P-loop containing nucleotide triphosphate hydrolases"/>
    <property type="match status" value="1"/>
</dbReference>
<keyword evidence="21" id="KW-0614">Plasmid</keyword>
<dbReference type="PANTHER" id="PTHR32309:SF13">
    <property type="entry name" value="FERRIC ENTEROBACTIN TRANSPORT PROTEIN FEPE"/>
    <property type="match status" value="1"/>
</dbReference>
<evidence type="ECO:0000256" key="14">
    <source>
        <dbReference type="ARBA" id="ARBA00023137"/>
    </source>
</evidence>
<evidence type="ECO:0000256" key="17">
    <source>
        <dbReference type="SAM" id="Phobius"/>
    </source>
</evidence>
<keyword evidence="7" id="KW-0808">Transferase</keyword>
<dbReference type="Proteomes" id="UP000305888">
    <property type="component" value="Plasmid pD4M1D"/>
</dbReference>
<organism evidence="21 22">
    <name type="scientific">Paroceanicella profunda</name>
    <dbReference type="NCBI Taxonomy" id="2579971"/>
    <lineage>
        <taxon>Bacteria</taxon>
        <taxon>Pseudomonadati</taxon>
        <taxon>Pseudomonadota</taxon>
        <taxon>Alphaproteobacteria</taxon>
        <taxon>Rhodobacterales</taxon>
        <taxon>Paracoccaceae</taxon>
        <taxon>Paroceanicella</taxon>
    </lineage>
</organism>
<evidence type="ECO:0000256" key="6">
    <source>
        <dbReference type="ARBA" id="ARBA00022519"/>
    </source>
</evidence>
<evidence type="ECO:0000256" key="10">
    <source>
        <dbReference type="ARBA" id="ARBA00022777"/>
    </source>
</evidence>
<dbReference type="EC" id="2.7.10.2" evidence="4"/>
<dbReference type="InterPro" id="IPR032807">
    <property type="entry name" value="GNVR"/>
</dbReference>
<feature type="coiled-coil region" evidence="16">
    <location>
        <begin position="355"/>
        <end position="435"/>
    </location>
</feature>
<protein>
    <recommendedName>
        <fullName evidence="4">non-specific protein-tyrosine kinase</fullName>
        <ecNumber evidence="4">2.7.10.2</ecNumber>
    </recommendedName>
</protein>
<feature type="transmembrane region" description="Helical" evidence="17">
    <location>
        <begin position="43"/>
        <end position="60"/>
    </location>
</feature>
<comment type="similarity">
    <text evidence="2">Belongs to the CpsD/CapB family.</text>
</comment>
<keyword evidence="5" id="KW-1003">Cell membrane</keyword>
<keyword evidence="11" id="KW-0067">ATP-binding</keyword>
<dbReference type="InterPro" id="IPR005702">
    <property type="entry name" value="Wzc-like_C"/>
</dbReference>
<sequence>MNTMPERIEYPARMVPRPPQEEPEAEDLIDLRALFLTLWRGKWIVMVCVFIAAVLSILAVSQMPPRFYAGAKVFFDPPQLNVIDLTSVMTNPEFDQDSLQNQVEILSSTTLIDRVAQKLDLKALPEFNPMLQDGPSLIDTIKDALLPGSLKAKLMDLGVMSPPAPPMSAEQSAAIERLLVIDQVRNHLILTPVVNSRVIEIGFTSENAERAAKVVNTMAGEYIYLQLDAKLDATRDATNWLSVRVDELRDRVQEAEEAVESTRSDLALAGGQGLEVSQQQLDDLNGELAVTRNNLLALEARYNRVSDSMATGADYGAVSEFRNSPVIQNYRAQESELLSRRALLAPTVKAGHPALQRLDAQLGEIRRNLQKEGERIARALRSDLEAAQEQETALVAQVRQLEEKVLEQSGKQVRLRQLEREAEASRVLYENFLNRMKETAEQQDLQTADARVLSPAEVPLNPGSGRKKVIVLGATMLGGFIGIGVVFLLEHLNNTFRNPRQVEALTGLGVLSTLPTAGNKKKRIDVLAAVRSRPNSGLAEAIRNLRTSILYSNVDHPPRVVMFTSTTPKEGKTTTSMLVAMASRQMGRSAIIVDCDLRLPALATLIEQDDGRPGLLSVLEGVASVDDARFVDEETGLHVLMARASERKAHINAADILASNRFRALVNDLAAAYDLVILDTPPALVVTDARIISSHADAVVYAVRWDHTPRGAVLEGLRELRSVNAPLAGIVLTMVNETKAGKYAYDSYGYYKGKYTDYYGK</sequence>
<keyword evidence="10" id="KW-0418">Kinase</keyword>
<dbReference type="AlphaFoldDB" id="A0A5B8G5H9"/>
<comment type="catalytic activity">
    <reaction evidence="15">
        <text>L-tyrosyl-[protein] + ATP = O-phospho-L-tyrosyl-[protein] + ADP + H(+)</text>
        <dbReference type="Rhea" id="RHEA:10596"/>
        <dbReference type="Rhea" id="RHEA-COMP:10136"/>
        <dbReference type="Rhea" id="RHEA-COMP:20101"/>
        <dbReference type="ChEBI" id="CHEBI:15378"/>
        <dbReference type="ChEBI" id="CHEBI:30616"/>
        <dbReference type="ChEBI" id="CHEBI:46858"/>
        <dbReference type="ChEBI" id="CHEBI:61978"/>
        <dbReference type="ChEBI" id="CHEBI:456216"/>
        <dbReference type="EC" id="2.7.10.2"/>
    </reaction>
</comment>
<keyword evidence="13 17" id="KW-0472">Membrane</keyword>
<dbReference type="PANTHER" id="PTHR32309">
    <property type="entry name" value="TYROSINE-PROTEIN KINASE"/>
    <property type="match status" value="1"/>
</dbReference>
<keyword evidence="22" id="KW-1185">Reference proteome</keyword>
<keyword evidence="12 17" id="KW-1133">Transmembrane helix</keyword>
<keyword evidence="8 17" id="KW-0812">Transmembrane</keyword>
<evidence type="ECO:0000256" key="13">
    <source>
        <dbReference type="ARBA" id="ARBA00023136"/>
    </source>
</evidence>